<dbReference type="InterPro" id="IPR036138">
    <property type="entry name" value="PBP_dimer_sf"/>
</dbReference>
<dbReference type="SUPFAM" id="SSF56519">
    <property type="entry name" value="Penicillin binding protein dimerisation domain"/>
    <property type="match status" value="1"/>
</dbReference>
<evidence type="ECO:0000256" key="1">
    <source>
        <dbReference type="ARBA" id="ARBA00004370"/>
    </source>
</evidence>
<dbReference type="AlphaFoldDB" id="A0A4Q9KHU6"/>
<keyword evidence="3" id="KW-0472">Membrane</keyword>
<dbReference type="GO" id="GO:0005886">
    <property type="term" value="C:plasma membrane"/>
    <property type="evidence" value="ECO:0007669"/>
    <property type="project" value="TreeGrafter"/>
</dbReference>
<dbReference type="InterPro" id="IPR005311">
    <property type="entry name" value="PBP_dimer"/>
</dbReference>
<evidence type="ECO:0000259" key="5">
    <source>
        <dbReference type="Pfam" id="PF03717"/>
    </source>
</evidence>
<dbReference type="Pfam" id="PF03717">
    <property type="entry name" value="PBP_dimer"/>
    <property type="match status" value="1"/>
</dbReference>
<evidence type="ECO:0000313" key="6">
    <source>
        <dbReference type="EMBL" id="TBT87285.1"/>
    </source>
</evidence>
<gene>
    <name evidence="6" type="ORF">ET989_02950</name>
</gene>
<accession>A0A4Q9KHU6</accession>
<comment type="similarity">
    <text evidence="2">Belongs to the transpeptidase family.</text>
</comment>
<protein>
    <submittedName>
        <fullName evidence="6">Penicillin-binding protein 2</fullName>
    </submittedName>
</protein>
<organism evidence="6 7">
    <name type="scientific">Propioniciclava sinopodophylli</name>
    <dbReference type="NCBI Taxonomy" id="1837344"/>
    <lineage>
        <taxon>Bacteria</taxon>
        <taxon>Bacillati</taxon>
        <taxon>Actinomycetota</taxon>
        <taxon>Actinomycetes</taxon>
        <taxon>Propionibacteriales</taxon>
        <taxon>Propionibacteriaceae</taxon>
        <taxon>Propioniciclava</taxon>
    </lineage>
</organism>
<dbReference type="Gene3D" id="3.30.450.330">
    <property type="match status" value="1"/>
</dbReference>
<dbReference type="PANTHER" id="PTHR30627:SF1">
    <property type="entry name" value="PEPTIDOGLYCAN D,D-TRANSPEPTIDASE FTSI"/>
    <property type="match status" value="1"/>
</dbReference>
<evidence type="ECO:0000256" key="3">
    <source>
        <dbReference type="ARBA" id="ARBA00023136"/>
    </source>
</evidence>
<dbReference type="SUPFAM" id="SSF56601">
    <property type="entry name" value="beta-lactamase/transpeptidase-like"/>
    <property type="match status" value="1"/>
</dbReference>
<sequence>MSQPSRRPSSSRRRPGRVPLASSAFRLRLLTLMVAILFSLVGARAIQVQVVSAEAMAAEAAKKMTVGRDVPAQRGTITGRDGQVLAQTEATVNVIADPSMIATNGKEPEAMRDSDRAKAAVAPTEMAAIIAAHTGVPAAEIEAKLRRTTTTNARGETVPLKYVQLAKQVPSSTWVSLNAALNEVVRDAAGTVVRGGYVGVFRESNPKRIYPMGTVASNVVGFMSDGKGRSGLEMAQETALAGTKGREQFETSPNGKIPLGNQELLPAVDGQDVQLTIDPDLQWMVEKRLGERVDEVGGNWGVAVVLDVENGELLSLANYPSYDSNAPGDAEAGDTGNRAISAVYEPGSVQKVLTIASLLDAGVTTPDRTYPIGPTITIGEHTVSDAFKHGDIDITTRGILVKSSNVGAITAARDLTPAQLRGYLAGFGLGQKANLGLPGESAGSLPGAGMPQFQADSMSYGYSLSTSAVQMAAAIGAVANDGVYTAPSIIKASGPHNGALTPVAEPVSRRVVSEEAARATVEMMEQRTLDSESLLSIPGYRSGSKTGTARLTAATGGYAGQVASIVGVAPVEDPQILVYVLIARPDTTGAGLGMAGPVYRDIMSLALPRYGVQPSNDIEQVKLPLFKE</sequence>
<dbReference type="Gene3D" id="3.40.710.10">
    <property type="entry name" value="DD-peptidase/beta-lactamase superfamily"/>
    <property type="match status" value="1"/>
</dbReference>
<dbReference type="Gene3D" id="3.90.1310.10">
    <property type="entry name" value="Penicillin-binding protein 2a (Domain 2)"/>
    <property type="match status" value="1"/>
</dbReference>
<dbReference type="OrthoDB" id="9789078at2"/>
<evidence type="ECO:0000313" key="7">
    <source>
        <dbReference type="Proteomes" id="UP000292373"/>
    </source>
</evidence>
<dbReference type="PANTHER" id="PTHR30627">
    <property type="entry name" value="PEPTIDOGLYCAN D,D-TRANSPEPTIDASE"/>
    <property type="match status" value="1"/>
</dbReference>
<evidence type="ECO:0000259" key="4">
    <source>
        <dbReference type="Pfam" id="PF00905"/>
    </source>
</evidence>
<dbReference type="GO" id="GO:0071555">
    <property type="term" value="P:cell wall organization"/>
    <property type="evidence" value="ECO:0007669"/>
    <property type="project" value="TreeGrafter"/>
</dbReference>
<dbReference type="RefSeq" id="WP_131167071.1">
    <property type="nucleotide sequence ID" value="NZ_SDMQ01000002.1"/>
</dbReference>
<dbReference type="InterPro" id="IPR001460">
    <property type="entry name" value="PCN-bd_Tpept"/>
</dbReference>
<dbReference type="InterPro" id="IPR050515">
    <property type="entry name" value="Beta-lactam/transpept"/>
</dbReference>
<reference evidence="6 7" key="1">
    <citation type="submission" date="2019-01" db="EMBL/GenBank/DDBJ databases">
        <title>Lactibacter flavus gen. nov., sp. nov., a novel bacterium of the family Propionibacteriaceae isolated from raw milk and dairy products.</title>
        <authorList>
            <person name="Huptas C."/>
            <person name="Wenning M."/>
            <person name="Breitenwieser F."/>
            <person name="Doll E."/>
            <person name="Von Neubeck M."/>
            <person name="Busse H.-J."/>
            <person name="Scherer S."/>
        </authorList>
    </citation>
    <scope>NUCLEOTIDE SEQUENCE [LARGE SCALE GENOMIC DNA]</scope>
    <source>
        <strain evidence="6 7">KCTC 33808</strain>
    </source>
</reference>
<dbReference type="InterPro" id="IPR012338">
    <property type="entry name" value="Beta-lactam/transpept-like"/>
</dbReference>
<dbReference type="GO" id="GO:0008658">
    <property type="term" value="F:penicillin binding"/>
    <property type="evidence" value="ECO:0007669"/>
    <property type="project" value="InterPro"/>
</dbReference>
<comment type="subcellular location">
    <subcellularLocation>
        <location evidence="1">Membrane</location>
    </subcellularLocation>
</comment>
<comment type="caution">
    <text evidence="6">The sequence shown here is derived from an EMBL/GenBank/DDBJ whole genome shotgun (WGS) entry which is preliminary data.</text>
</comment>
<name>A0A4Q9KHU6_9ACTN</name>
<feature type="domain" description="Penicillin-binding protein transpeptidase" evidence="4">
    <location>
        <begin position="301"/>
        <end position="603"/>
    </location>
</feature>
<dbReference type="EMBL" id="SDMQ01000002">
    <property type="protein sequence ID" value="TBT87285.1"/>
    <property type="molecule type" value="Genomic_DNA"/>
</dbReference>
<dbReference type="Proteomes" id="UP000292373">
    <property type="component" value="Unassembled WGS sequence"/>
</dbReference>
<proteinExistence type="inferred from homology"/>
<evidence type="ECO:0000256" key="2">
    <source>
        <dbReference type="ARBA" id="ARBA00007171"/>
    </source>
</evidence>
<dbReference type="Pfam" id="PF00905">
    <property type="entry name" value="Transpeptidase"/>
    <property type="match status" value="1"/>
</dbReference>
<keyword evidence="7" id="KW-1185">Reference proteome</keyword>
<feature type="domain" description="Penicillin-binding protein dimerisation" evidence="5">
    <location>
        <begin position="70"/>
        <end position="257"/>
    </location>
</feature>